<dbReference type="AlphaFoldDB" id="A0AAV1V5N5"/>
<dbReference type="EMBL" id="CAKLBY020000259">
    <property type="protein sequence ID" value="CAK7940739.1"/>
    <property type="molecule type" value="Genomic_DNA"/>
</dbReference>
<reference evidence="2" key="1">
    <citation type="submission" date="2024-01" db="EMBL/GenBank/DDBJ databases">
        <authorList>
            <person name="Webb A."/>
        </authorList>
    </citation>
    <scope>NUCLEOTIDE SEQUENCE</scope>
    <source>
        <strain evidence="2">Pm1</strain>
    </source>
</reference>
<comment type="caution">
    <text evidence="2">The sequence shown here is derived from an EMBL/GenBank/DDBJ whole genome shotgun (WGS) entry which is preliminary data.</text>
</comment>
<sequence>MRRGWEDEQQQQPLLLAALGPDINSSHDDSTKKEGERATSFVSEHVESCDMRRSTTCRIYYRNRIATVSVRHRVRRARFTWQNLPFCHDWTTKEVVASSTTPFVSSKQMLDKDRGWGGRSIGPPVFALPQDTESRPRPLHVMFTRQVQD</sequence>
<proteinExistence type="predicted"/>
<name>A0AAV1V5N5_9STRA</name>
<dbReference type="Proteomes" id="UP001162060">
    <property type="component" value="Unassembled WGS sequence"/>
</dbReference>
<feature type="compositionally biased region" description="Basic and acidic residues" evidence="1">
    <location>
        <begin position="25"/>
        <end position="37"/>
    </location>
</feature>
<evidence type="ECO:0000256" key="1">
    <source>
        <dbReference type="SAM" id="MobiDB-lite"/>
    </source>
</evidence>
<organism evidence="2 3">
    <name type="scientific">Peronospora matthiolae</name>
    <dbReference type="NCBI Taxonomy" id="2874970"/>
    <lineage>
        <taxon>Eukaryota</taxon>
        <taxon>Sar</taxon>
        <taxon>Stramenopiles</taxon>
        <taxon>Oomycota</taxon>
        <taxon>Peronosporomycetes</taxon>
        <taxon>Peronosporales</taxon>
        <taxon>Peronosporaceae</taxon>
        <taxon>Peronospora</taxon>
    </lineage>
</organism>
<gene>
    <name evidence="2" type="ORF">PM001_LOCUS25889</name>
</gene>
<protein>
    <submittedName>
        <fullName evidence="2">Uncharacterized protein</fullName>
    </submittedName>
</protein>
<evidence type="ECO:0000313" key="2">
    <source>
        <dbReference type="EMBL" id="CAK7940739.1"/>
    </source>
</evidence>
<accession>A0AAV1V5N5</accession>
<evidence type="ECO:0000313" key="3">
    <source>
        <dbReference type="Proteomes" id="UP001162060"/>
    </source>
</evidence>
<feature type="region of interest" description="Disordered" evidence="1">
    <location>
        <begin position="17"/>
        <end position="40"/>
    </location>
</feature>